<feature type="coiled-coil region" evidence="7">
    <location>
        <begin position="444"/>
        <end position="478"/>
    </location>
</feature>
<dbReference type="FunFam" id="3.40.50.300:FF:000984">
    <property type="entry name" value="Chromosome partition protein Smc"/>
    <property type="match status" value="1"/>
</dbReference>
<evidence type="ECO:0000256" key="3">
    <source>
        <dbReference type="ARBA" id="ARBA00022741"/>
    </source>
</evidence>
<proteinExistence type="inferred from homology"/>
<dbReference type="InterPro" id="IPR003395">
    <property type="entry name" value="RecF/RecN/SMC_N"/>
</dbReference>
<accession>A0AA42J263</accession>
<keyword evidence="5 7" id="KW-0175">Coiled coil</keyword>
<dbReference type="GO" id="GO:0003677">
    <property type="term" value="F:DNA binding"/>
    <property type="evidence" value="ECO:0007669"/>
    <property type="project" value="UniProtKB-UniRule"/>
</dbReference>
<reference evidence="9" key="1">
    <citation type="journal article" date="2023" name="Int. J. Syst. Evol. Microbiol.">
        <title>&lt;i&gt;Holtiella tumoricola&lt;/i&gt; gen. nov. sp. nov., isolated from a human clinical sample.</title>
        <authorList>
            <person name="Allen-Vercoe E."/>
            <person name="Daigneault M.C."/>
            <person name="Vancuren S.J."/>
            <person name="Cochrane K."/>
            <person name="O'Neal L.L."/>
            <person name="Sankaranarayanan K."/>
            <person name="Lawson P.A."/>
        </authorList>
    </citation>
    <scope>NUCLEOTIDE SEQUENCE</scope>
    <source>
        <strain evidence="9">CC70A</strain>
    </source>
</reference>
<comment type="subcellular location">
    <subcellularLocation>
        <location evidence="1 7">Cytoplasm</location>
    </subcellularLocation>
</comment>
<dbReference type="Proteomes" id="UP001169242">
    <property type="component" value="Unassembled WGS sequence"/>
</dbReference>
<name>A0AA42J263_9FIRM</name>
<dbReference type="Gene3D" id="1.20.1060.20">
    <property type="match status" value="1"/>
</dbReference>
<dbReference type="SMART" id="SM00968">
    <property type="entry name" value="SMC_hinge"/>
    <property type="match status" value="1"/>
</dbReference>
<dbReference type="InterPro" id="IPR024704">
    <property type="entry name" value="SMC"/>
</dbReference>
<dbReference type="GO" id="GO:0005737">
    <property type="term" value="C:cytoplasm"/>
    <property type="evidence" value="ECO:0007669"/>
    <property type="project" value="UniProtKB-SubCell"/>
</dbReference>
<organism evidence="9 10">
    <name type="scientific">Holtiella tumoricola</name>
    <dbReference type="NCBI Taxonomy" id="3018743"/>
    <lineage>
        <taxon>Bacteria</taxon>
        <taxon>Bacillati</taxon>
        <taxon>Bacillota</taxon>
        <taxon>Clostridia</taxon>
        <taxon>Lachnospirales</taxon>
        <taxon>Cellulosilyticaceae</taxon>
        <taxon>Holtiella</taxon>
    </lineage>
</organism>
<dbReference type="GO" id="GO:0005524">
    <property type="term" value="F:ATP binding"/>
    <property type="evidence" value="ECO:0007669"/>
    <property type="project" value="UniProtKB-UniRule"/>
</dbReference>
<keyword evidence="3 7" id="KW-0547">Nucleotide-binding</keyword>
<evidence type="ECO:0000313" key="10">
    <source>
        <dbReference type="Proteomes" id="UP001169242"/>
    </source>
</evidence>
<dbReference type="Gene3D" id="3.30.70.1620">
    <property type="match status" value="1"/>
</dbReference>
<comment type="similarity">
    <text evidence="7">Belongs to the SMC family.</text>
</comment>
<dbReference type="CDD" id="cd03278">
    <property type="entry name" value="ABC_SMC_barmotin"/>
    <property type="match status" value="1"/>
</dbReference>
<dbReference type="FunFam" id="3.40.50.300:FF:000901">
    <property type="entry name" value="Chromosome partition protein Smc"/>
    <property type="match status" value="1"/>
</dbReference>
<evidence type="ECO:0000256" key="2">
    <source>
        <dbReference type="ARBA" id="ARBA00022490"/>
    </source>
</evidence>
<evidence type="ECO:0000313" key="9">
    <source>
        <dbReference type="EMBL" id="MDA3733130.1"/>
    </source>
</evidence>
<dbReference type="GO" id="GO:0007059">
    <property type="term" value="P:chromosome segregation"/>
    <property type="evidence" value="ECO:0007669"/>
    <property type="project" value="UniProtKB-UniRule"/>
</dbReference>
<keyword evidence="10" id="KW-1185">Reference proteome</keyword>
<dbReference type="InterPro" id="IPR036277">
    <property type="entry name" value="SMC_hinge_sf"/>
</dbReference>
<dbReference type="SUPFAM" id="SSF52540">
    <property type="entry name" value="P-loop containing nucleoside triphosphate hydrolases"/>
    <property type="match status" value="1"/>
</dbReference>
<dbReference type="GO" id="GO:0016887">
    <property type="term" value="F:ATP hydrolysis activity"/>
    <property type="evidence" value="ECO:0007669"/>
    <property type="project" value="InterPro"/>
</dbReference>
<dbReference type="PIRSF" id="PIRSF005719">
    <property type="entry name" value="SMC"/>
    <property type="match status" value="1"/>
</dbReference>
<dbReference type="GO" id="GO:0007062">
    <property type="term" value="P:sister chromatid cohesion"/>
    <property type="evidence" value="ECO:0007669"/>
    <property type="project" value="InterPro"/>
</dbReference>
<evidence type="ECO:0000256" key="7">
    <source>
        <dbReference type="HAMAP-Rule" id="MF_01894"/>
    </source>
</evidence>
<feature type="coiled-coil region" evidence="7">
    <location>
        <begin position="783"/>
        <end position="936"/>
    </location>
</feature>
<keyword evidence="6 7" id="KW-0238">DNA-binding</keyword>
<keyword evidence="4 7" id="KW-0067">ATP-binding</keyword>
<dbReference type="InterPro" id="IPR010935">
    <property type="entry name" value="SMC_hinge"/>
</dbReference>
<dbReference type="HAMAP" id="MF_01894">
    <property type="entry name" value="Smc_prok"/>
    <property type="match status" value="1"/>
</dbReference>
<dbReference type="NCBIfam" id="TIGR02168">
    <property type="entry name" value="SMC_prok_B"/>
    <property type="match status" value="1"/>
</dbReference>
<comment type="subunit">
    <text evidence="7">Homodimer.</text>
</comment>
<feature type="binding site" evidence="7">
    <location>
        <begin position="32"/>
        <end position="39"/>
    </location>
    <ligand>
        <name>ATP</name>
        <dbReference type="ChEBI" id="CHEBI:30616"/>
    </ligand>
</feature>
<feature type="coiled-coil region" evidence="7">
    <location>
        <begin position="234"/>
        <end position="310"/>
    </location>
</feature>
<comment type="function">
    <text evidence="7">Required for chromosome condensation and partitioning.</text>
</comment>
<comment type="domain">
    <text evidence="7">Contains large globular domains required for ATP hydrolysis at each terminus and a third globular domain forming a flexible hinge near the middle of the molecule. These domains are separated by coiled-coil structures.</text>
</comment>
<protein>
    <recommendedName>
        <fullName evidence="7">Chromosome partition protein Smc</fullName>
    </recommendedName>
</protein>
<dbReference type="GO" id="GO:0030261">
    <property type="term" value="P:chromosome condensation"/>
    <property type="evidence" value="ECO:0007669"/>
    <property type="project" value="InterPro"/>
</dbReference>
<dbReference type="AlphaFoldDB" id="A0AA42J263"/>
<evidence type="ECO:0000259" key="8">
    <source>
        <dbReference type="SMART" id="SM00968"/>
    </source>
</evidence>
<evidence type="ECO:0000256" key="6">
    <source>
        <dbReference type="ARBA" id="ARBA00023125"/>
    </source>
</evidence>
<dbReference type="GO" id="GO:0005694">
    <property type="term" value="C:chromosome"/>
    <property type="evidence" value="ECO:0007669"/>
    <property type="project" value="InterPro"/>
</dbReference>
<dbReference type="InterPro" id="IPR011890">
    <property type="entry name" value="SMC_prok"/>
</dbReference>
<dbReference type="EMBL" id="JAQIFT010000059">
    <property type="protein sequence ID" value="MDA3733130.1"/>
    <property type="molecule type" value="Genomic_DNA"/>
</dbReference>
<dbReference type="Gene3D" id="3.40.50.300">
    <property type="entry name" value="P-loop containing nucleotide triphosphate hydrolases"/>
    <property type="match status" value="2"/>
</dbReference>
<gene>
    <name evidence="7 9" type="primary">smc</name>
    <name evidence="9" type="ORF">PBV87_16760</name>
</gene>
<dbReference type="Pfam" id="PF02463">
    <property type="entry name" value="SMC_N"/>
    <property type="match status" value="1"/>
</dbReference>
<evidence type="ECO:0000256" key="4">
    <source>
        <dbReference type="ARBA" id="ARBA00022840"/>
    </source>
</evidence>
<sequence>MYLAKIEIHGFKSFGDAVKLSIPQGITAVIGPNGSGKSNVADAIRWVLGEQSAKTLRGTKMEDIIFAGTEKRKSLGYAEVAMYIKNDDHVLPIEYEEVVIKRRVYRSGESEYFINGSHCRLKDIQELFMDTGIGKEGYSIIGQGQIDKILSSKPEDRRSLFEEAAGIYKYKVRRLEAEKKLEKERENLLRIHDIMSEIESRLEPLEKEAEKTKSYWKLKDELKEVDINLYIEEVERIKQDTAKLGETLENIERELKDTNAQKDTILTRQTECKEKRQELFSELEKLLNHISQLEKDQQRQQASIQISEERISSIHQLIDQIDKDTKKQQDYKETMQNEHQVLKVKGTALELEEATKRERLIKKEAAFETEQMSLEQKEKNLESSKAEVFDKIHQIDLLKSEIDKQSSIEEQMDYRYSQLTEAIQTLNSDITHQEVSLQVGRKKEKETKEKLEQAQTAFNKLEEQRKILQDTLTELERSWHSNAQKKDQAKRQIAWLEQVKNDFEGYYQSVKQVLTIKKQEPEKWQGILGITADVIQVPKDYEIAIVTALGGAMQNIVTQTEQDAKAMIQLMKQRNISKVTFLPLDTIQAFGAVQDIAALRKETGFLGLGSELVTFDNIYGPVVANLLGRILIVDNMNHASQIARKYKYRYKIVTLDGEVFHAGGSLSGGASKNNKNNIFSRTRELKELQALHVQLEEETVVLGQAIKDHEAEKETLRVEWETLYKQCESLKETEKTIILEIDKGENSLKLTKQSQLQLVEEKLSIEEAKEVAAKGKDEVYDKIKALEETIVMDQESLKALEAELESLKSRREALRNELTEEKIALSTLVQNRKHIEEQIKNIEHNLSNSDEQHLNIIERKDSLLEDEKKIRLTIEDTHETIKKLGEEIENSKQSKVDLEKGRVQLEETLSNYEKEIERILERVAKLKEEHYRLTTRKEMVELEEKKQSDNMWEQYELTYSACLPFKKDMGPIVEMKKLADRLRAQIKVIGHVNVNAVVEFDETKTRFEFLSTQRQDIEKAEATLMELIDQLTAQMHEIFREQFTVIAENFSYVFKELFGGGMAFLQLVDEENILESGIEIIAKPPGKKLQNMTLLSGGERTLTAIALLFGILKLKPSPFCVLDEIEAALDDANVLRFAEYLGNLSKDTQFIVITHRKGTMERADTLYGVTMQERGVSTVLSIKLEEATKYLDKKTS</sequence>
<keyword evidence="2 7" id="KW-0963">Cytoplasm</keyword>
<dbReference type="Pfam" id="PF06470">
    <property type="entry name" value="SMC_hinge"/>
    <property type="match status" value="1"/>
</dbReference>
<comment type="caution">
    <text evidence="9">The sequence shown here is derived from an EMBL/GenBank/DDBJ whole genome shotgun (WGS) entry which is preliminary data.</text>
</comment>
<evidence type="ECO:0000256" key="5">
    <source>
        <dbReference type="ARBA" id="ARBA00023054"/>
    </source>
</evidence>
<feature type="coiled-coil region" evidence="7">
    <location>
        <begin position="1010"/>
        <end position="1037"/>
    </location>
</feature>
<dbReference type="GO" id="GO:0006260">
    <property type="term" value="P:DNA replication"/>
    <property type="evidence" value="ECO:0007669"/>
    <property type="project" value="UniProtKB-UniRule"/>
</dbReference>
<dbReference type="PANTHER" id="PTHR43977">
    <property type="entry name" value="STRUCTURAL MAINTENANCE OF CHROMOSOMES PROTEIN 3"/>
    <property type="match status" value="1"/>
</dbReference>
<dbReference type="RefSeq" id="WP_271013019.1">
    <property type="nucleotide sequence ID" value="NZ_JAQIFT010000059.1"/>
</dbReference>
<dbReference type="InterPro" id="IPR027417">
    <property type="entry name" value="P-loop_NTPase"/>
</dbReference>
<evidence type="ECO:0000256" key="1">
    <source>
        <dbReference type="ARBA" id="ARBA00004496"/>
    </source>
</evidence>
<feature type="domain" description="SMC hinge" evidence="8">
    <location>
        <begin position="525"/>
        <end position="643"/>
    </location>
</feature>
<dbReference type="SUPFAM" id="SSF75553">
    <property type="entry name" value="Smc hinge domain"/>
    <property type="match status" value="1"/>
</dbReference>